<dbReference type="Gene3D" id="3.40.50.10420">
    <property type="entry name" value="NagB/RpiA/CoA transferase-like"/>
    <property type="match status" value="1"/>
</dbReference>
<organism evidence="5 6">
    <name type="scientific">Shivajiella indica</name>
    <dbReference type="NCBI Taxonomy" id="872115"/>
    <lineage>
        <taxon>Bacteria</taxon>
        <taxon>Pseudomonadati</taxon>
        <taxon>Bacteroidota</taxon>
        <taxon>Cytophagia</taxon>
        <taxon>Cytophagales</taxon>
        <taxon>Cyclobacteriaceae</taxon>
        <taxon>Shivajiella</taxon>
    </lineage>
</organism>
<evidence type="ECO:0000256" key="4">
    <source>
        <dbReference type="RuleBase" id="RU361279"/>
    </source>
</evidence>
<name>A0ABW5B3R7_9BACT</name>
<dbReference type="Pfam" id="PF01812">
    <property type="entry name" value="5-FTHF_cyc-lig"/>
    <property type="match status" value="1"/>
</dbReference>
<dbReference type="GO" id="GO:0030272">
    <property type="term" value="F:5-formyltetrahydrofolate cyclo-ligase activity"/>
    <property type="evidence" value="ECO:0007669"/>
    <property type="project" value="UniProtKB-EC"/>
</dbReference>
<dbReference type="InterPro" id="IPR002698">
    <property type="entry name" value="FTHF_cligase"/>
</dbReference>
<evidence type="ECO:0000313" key="6">
    <source>
        <dbReference type="Proteomes" id="UP001597414"/>
    </source>
</evidence>
<dbReference type="SUPFAM" id="SSF100950">
    <property type="entry name" value="NagB/RpiA/CoA transferase-like"/>
    <property type="match status" value="1"/>
</dbReference>
<dbReference type="PIRSF" id="PIRSF006806">
    <property type="entry name" value="FTHF_cligase"/>
    <property type="match status" value="1"/>
</dbReference>
<keyword evidence="4" id="KW-0479">Metal-binding</keyword>
<keyword evidence="2 4" id="KW-0547">Nucleotide-binding</keyword>
<evidence type="ECO:0000256" key="2">
    <source>
        <dbReference type="ARBA" id="ARBA00022741"/>
    </source>
</evidence>
<protein>
    <recommendedName>
        <fullName evidence="4">5-formyltetrahydrofolate cyclo-ligase</fullName>
        <ecNumber evidence="4">6.3.3.2</ecNumber>
    </recommendedName>
</protein>
<dbReference type="InterPro" id="IPR024185">
    <property type="entry name" value="FTHF_cligase-like_sf"/>
</dbReference>
<keyword evidence="6" id="KW-1185">Reference proteome</keyword>
<keyword evidence="4" id="KW-0460">Magnesium</keyword>
<dbReference type="NCBIfam" id="TIGR02727">
    <property type="entry name" value="MTHFS_bact"/>
    <property type="match status" value="1"/>
</dbReference>
<proteinExistence type="inferred from homology"/>
<dbReference type="PANTHER" id="PTHR23407">
    <property type="entry name" value="ATPASE INHIBITOR/5-FORMYLTETRAHYDROFOLATE CYCLO-LIGASE"/>
    <property type="match status" value="1"/>
</dbReference>
<comment type="cofactor">
    <cofactor evidence="4">
        <name>Mg(2+)</name>
        <dbReference type="ChEBI" id="CHEBI:18420"/>
    </cofactor>
</comment>
<dbReference type="EC" id="6.3.3.2" evidence="4"/>
<comment type="caution">
    <text evidence="5">The sequence shown here is derived from an EMBL/GenBank/DDBJ whole genome shotgun (WGS) entry which is preliminary data.</text>
</comment>
<dbReference type="InterPro" id="IPR037171">
    <property type="entry name" value="NagB/RpiA_transferase-like"/>
</dbReference>
<dbReference type="PANTHER" id="PTHR23407:SF1">
    <property type="entry name" value="5-FORMYLTETRAHYDROFOLATE CYCLO-LIGASE"/>
    <property type="match status" value="1"/>
</dbReference>
<sequence>MNKETIRSHFKQKRGELSKEEVRSLSDQIISLFLEFLSSKENINHIHLFLPIDRFNEVDTFPLFFKLQEKGLHIYTSIVNKAKDNLDTLEITNNTRFVNDAWGIPLPAEAMRVSPENIQLILVPLLAYDRRGYRLGYGKGYYDKYLAGMGNQVLKVGLSFFDPIDWIPEEAHDIPLDLCITQNGILNF</sequence>
<comment type="catalytic activity">
    <reaction evidence="4">
        <text>(6S)-5-formyl-5,6,7,8-tetrahydrofolate + ATP = (6R)-5,10-methenyltetrahydrofolate + ADP + phosphate</text>
        <dbReference type="Rhea" id="RHEA:10488"/>
        <dbReference type="ChEBI" id="CHEBI:30616"/>
        <dbReference type="ChEBI" id="CHEBI:43474"/>
        <dbReference type="ChEBI" id="CHEBI:57455"/>
        <dbReference type="ChEBI" id="CHEBI:57457"/>
        <dbReference type="ChEBI" id="CHEBI:456216"/>
        <dbReference type="EC" id="6.3.3.2"/>
    </reaction>
</comment>
<dbReference type="Proteomes" id="UP001597414">
    <property type="component" value="Unassembled WGS sequence"/>
</dbReference>
<keyword evidence="5" id="KW-0436">Ligase</keyword>
<dbReference type="EMBL" id="JBHUIV010000002">
    <property type="protein sequence ID" value="MFD2200119.1"/>
    <property type="molecule type" value="Genomic_DNA"/>
</dbReference>
<gene>
    <name evidence="5" type="ORF">ACFSKV_00980</name>
</gene>
<accession>A0ABW5B3R7</accession>
<comment type="similarity">
    <text evidence="1 4">Belongs to the 5-formyltetrahydrofolate cyclo-ligase family.</text>
</comment>
<reference evidence="6" key="1">
    <citation type="journal article" date="2019" name="Int. J. Syst. Evol. Microbiol.">
        <title>The Global Catalogue of Microorganisms (GCM) 10K type strain sequencing project: providing services to taxonomists for standard genome sequencing and annotation.</title>
        <authorList>
            <consortium name="The Broad Institute Genomics Platform"/>
            <consortium name="The Broad Institute Genome Sequencing Center for Infectious Disease"/>
            <person name="Wu L."/>
            <person name="Ma J."/>
        </authorList>
    </citation>
    <scope>NUCLEOTIDE SEQUENCE [LARGE SCALE GENOMIC DNA]</scope>
    <source>
        <strain evidence="6">KCTC 19812</strain>
    </source>
</reference>
<evidence type="ECO:0000256" key="1">
    <source>
        <dbReference type="ARBA" id="ARBA00010638"/>
    </source>
</evidence>
<evidence type="ECO:0000256" key="3">
    <source>
        <dbReference type="ARBA" id="ARBA00022840"/>
    </source>
</evidence>
<evidence type="ECO:0000313" key="5">
    <source>
        <dbReference type="EMBL" id="MFD2200119.1"/>
    </source>
</evidence>
<keyword evidence="3 4" id="KW-0067">ATP-binding</keyword>
<dbReference type="RefSeq" id="WP_380799679.1">
    <property type="nucleotide sequence ID" value="NZ_JBHUIV010000002.1"/>
</dbReference>